<evidence type="ECO:0000313" key="3">
    <source>
        <dbReference type="Proteomes" id="UP000000768"/>
    </source>
</evidence>
<dbReference type="AlphaFoldDB" id="A0A1Z5R3T4"/>
<feature type="region of interest" description="Disordered" evidence="1">
    <location>
        <begin position="1"/>
        <end position="86"/>
    </location>
</feature>
<evidence type="ECO:0000313" key="2">
    <source>
        <dbReference type="EMBL" id="OQU78105.1"/>
    </source>
</evidence>
<name>A0A1Z5R3T4_SORBI</name>
<feature type="compositionally biased region" description="Basic residues" evidence="1">
    <location>
        <begin position="19"/>
        <end position="30"/>
    </location>
</feature>
<feature type="compositionally biased region" description="Low complexity" evidence="1">
    <location>
        <begin position="37"/>
        <end position="46"/>
    </location>
</feature>
<reference evidence="3" key="2">
    <citation type="journal article" date="2018" name="Plant J.">
        <title>The Sorghum bicolor reference genome: improved assembly, gene annotations, a transcriptome atlas, and signatures of genome organization.</title>
        <authorList>
            <person name="McCormick R.F."/>
            <person name="Truong S.K."/>
            <person name="Sreedasyam A."/>
            <person name="Jenkins J."/>
            <person name="Shu S."/>
            <person name="Sims D."/>
            <person name="Kennedy M."/>
            <person name="Amirebrahimi M."/>
            <person name="Weers B.D."/>
            <person name="McKinley B."/>
            <person name="Mattison A."/>
            <person name="Morishige D.T."/>
            <person name="Grimwood J."/>
            <person name="Schmutz J."/>
            <person name="Mullet J.E."/>
        </authorList>
    </citation>
    <scope>NUCLEOTIDE SEQUENCE [LARGE SCALE GENOMIC DNA]</scope>
    <source>
        <strain evidence="3">cv. BTx623</strain>
    </source>
</reference>
<dbReference type="Gramene" id="OQU78105">
    <property type="protein sequence ID" value="OQU78105"/>
    <property type="gene ID" value="SORBI_3009G155250"/>
</dbReference>
<gene>
    <name evidence="2" type="ORF">SORBI_3009G155250</name>
</gene>
<dbReference type="InParanoid" id="A0A1Z5R3T4"/>
<protein>
    <submittedName>
        <fullName evidence="2">Uncharacterized protein</fullName>
    </submittedName>
</protein>
<organism evidence="2 3">
    <name type="scientific">Sorghum bicolor</name>
    <name type="common">Sorghum</name>
    <name type="synonym">Sorghum vulgare</name>
    <dbReference type="NCBI Taxonomy" id="4558"/>
    <lineage>
        <taxon>Eukaryota</taxon>
        <taxon>Viridiplantae</taxon>
        <taxon>Streptophyta</taxon>
        <taxon>Embryophyta</taxon>
        <taxon>Tracheophyta</taxon>
        <taxon>Spermatophyta</taxon>
        <taxon>Magnoliopsida</taxon>
        <taxon>Liliopsida</taxon>
        <taxon>Poales</taxon>
        <taxon>Poaceae</taxon>
        <taxon>PACMAD clade</taxon>
        <taxon>Panicoideae</taxon>
        <taxon>Andropogonodae</taxon>
        <taxon>Andropogoneae</taxon>
        <taxon>Sorghinae</taxon>
        <taxon>Sorghum</taxon>
    </lineage>
</organism>
<keyword evidence="3" id="KW-1185">Reference proteome</keyword>
<reference evidence="2 3" key="1">
    <citation type="journal article" date="2009" name="Nature">
        <title>The Sorghum bicolor genome and the diversification of grasses.</title>
        <authorList>
            <person name="Paterson A.H."/>
            <person name="Bowers J.E."/>
            <person name="Bruggmann R."/>
            <person name="Dubchak I."/>
            <person name="Grimwood J."/>
            <person name="Gundlach H."/>
            <person name="Haberer G."/>
            <person name="Hellsten U."/>
            <person name="Mitros T."/>
            <person name="Poliakov A."/>
            <person name="Schmutz J."/>
            <person name="Spannagl M."/>
            <person name="Tang H."/>
            <person name="Wang X."/>
            <person name="Wicker T."/>
            <person name="Bharti A.K."/>
            <person name="Chapman J."/>
            <person name="Feltus F.A."/>
            <person name="Gowik U."/>
            <person name="Grigoriev I.V."/>
            <person name="Lyons E."/>
            <person name="Maher C.A."/>
            <person name="Martis M."/>
            <person name="Narechania A."/>
            <person name="Otillar R.P."/>
            <person name="Penning B.W."/>
            <person name="Salamov A.A."/>
            <person name="Wang Y."/>
            <person name="Zhang L."/>
            <person name="Carpita N.C."/>
            <person name="Freeling M."/>
            <person name="Gingle A.R."/>
            <person name="Hash C.T."/>
            <person name="Keller B."/>
            <person name="Klein P."/>
            <person name="Kresovich S."/>
            <person name="McCann M.C."/>
            <person name="Ming R."/>
            <person name="Peterson D.G."/>
            <person name="Mehboob-ur-Rahman"/>
            <person name="Ware D."/>
            <person name="Westhoff P."/>
            <person name="Mayer K.F."/>
            <person name="Messing J."/>
            <person name="Rokhsar D.S."/>
        </authorList>
    </citation>
    <scope>NUCLEOTIDE SEQUENCE [LARGE SCALE GENOMIC DNA]</scope>
    <source>
        <strain evidence="3">cv. BTx623</strain>
    </source>
</reference>
<dbReference type="EMBL" id="CM000768">
    <property type="protein sequence ID" value="OQU78105.1"/>
    <property type="molecule type" value="Genomic_DNA"/>
</dbReference>
<dbReference type="Proteomes" id="UP000000768">
    <property type="component" value="Chromosome 9"/>
</dbReference>
<sequence>MAGAASHARTQRRSDTHTQQRRVPPRKRPRPPPPRLGPASRARSSPVTAPSCGGPLQQRRGASGANVPSGNGVAEPPSGRPPSVTECLRWQHPLRRRSASSGSTLSYVSHRWCSSHAGDLLGRWNRVRWPR</sequence>
<accession>A0A1Z5R3T4</accession>
<evidence type="ECO:0000256" key="1">
    <source>
        <dbReference type="SAM" id="MobiDB-lite"/>
    </source>
</evidence>
<proteinExistence type="predicted"/>